<proteinExistence type="predicted"/>
<dbReference type="EMBL" id="JARKHS020018705">
    <property type="protein sequence ID" value="KAK8772194.1"/>
    <property type="molecule type" value="Genomic_DNA"/>
</dbReference>
<feature type="region of interest" description="Disordered" evidence="1">
    <location>
        <begin position="403"/>
        <end position="422"/>
    </location>
</feature>
<keyword evidence="3" id="KW-1185">Reference proteome</keyword>
<dbReference type="PANTHER" id="PTHR22928:SF3">
    <property type="entry name" value="TELOMERE-ASSOCIATED PROTEIN RIF1"/>
    <property type="match status" value="1"/>
</dbReference>
<comment type="caution">
    <text evidence="2">The sequence shown here is derived from an EMBL/GenBank/DDBJ whole genome shotgun (WGS) entry which is preliminary data.</text>
</comment>
<sequence length="661" mass="71325">MLVLVMTPLRQRPSADPLVRLALVRTLWHLAVKLGPQHLATSFQQVGVTLLKTLAGFLAEVSTPTQSGCDSDNLRRECLCVLLRLLQLPVDPGWQSAMEGVSLASLASPLETGVLGRHLEGFDQTCRTAITFIQQSSNYAPELGCLLMHLLLKRAAEAHSADSVPVAAALLKLVLDGLTDWLPAAPLACKTVLWEASHLPEKMLTSHCYYSGKQGQLHGTPVLSLLKLVLQPPLLAVFNSTEEVTQLFQRLLTLGLQNPSRLHLLQSVLGCLERCPPAAVLACTLWLALASAVLTCVQAGNEVNQGSDLEPDFSALVATLAFPVHHGLPSADAKLRKAVTRRWLQLYRAFSCAAVLVPNESPNSICHETWRRLCPALTEQLKEDVGYVDAVCDLLAAAGPSQNLSASSGSSPGPPMLSGSPCWGQRPHRGSALAELQPYCQALAWALDAIARMCPGEARRSASGGKLVRPVQDLVGCLRGVPPLVEAVGLLAPPMSALLASGQAPKVVEPMWVSLCGALVSQRQAAWLSDEQSLLVALTPLLEAALRRCTRGPVHDRTVHLWHTVFAQRPNLQVPPRLRDVLCKAKLLPDLESEELALCVPVSVSQDSLVPDAELPRTPQKRELAVFSPSPTARPTILRVRRAASRASPRKGRSVYDVRAE</sequence>
<dbReference type="AlphaFoldDB" id="A0AAQ4EBZ6"/>
<accession>A0AAQ4EBZ6</accession>
<dbReference type="GO" id="GO:0140445">
    <property type="term" value="C:chromosome, telomeric repeat region"/>
    <property type="evidence" value="ECO:0007669"/>
    <property type="project" value="TreeGrafter"/>
</dbReference>
<dbReference type="PANTHER" id="PTHR22928">
    <property type="entry name" value="TELOMERE-ASSOCIATED PROTEIN RIF1"/>
    <property type="match status" value="1"/>
</dbReference>
<feature type="compositionally biased region" description="Low complexity" evidence="1">
    <location>
        <begin position="403"/>
        <end position="421"/>
    </location>
</feature>
<feature type="region of interest" description="Disordered" evidence="1">
    <location>
        <begin position="641"/>
        <end position="661"/>
    </location>
</feature>
<dbReference type="GO" id="GO:0005634">
    <property type="term" value="C:nucleus"/>
    <property type="evidence" value="ECO:0007669"/>
    <property type="project" value="TreeGrafter"/>
</dbReference>
<protein>
    <submittedName>
        <fullName evidence="2">Uncharacterized protein</fullName>
    </submittedName>
</protein>
<gene>
    <name evidence="2" type="ORF">V5799_024562</name>
</gene>
<feature type="compositionally biased region" description="Basic residues" evidence="1">
    <location>
        <begin position="641"/>
        <end position="653"/>
    </location>
</feature>
<evidence type="ECO:0000313" key="3">
    <source>
        <dbReference type="Proteomes" id="UP001321473"/>
    </source>
</evidence>
<reference evidence="2 3" key="1">
    <citation type="journal article" date="2023" name="Arcadia Sci">
        <title>De novo assembly of a long-read Amblyomma americanum tick genome.</title>
        <authorList>
            <person name="Chou S."/>
            <person name="Poskanzer K.E."/>
            <person name="Rollins M."/>
            <person name="Thuy-Boun P.S."/>
        </authorList>
    </citation>
    <scope>NUCLEOTIDE SEQUENCE [LARGE SCALE GENOMIC DNA]</scope>
    <source>
        <strain evidence="2">F_SG_1</strain>
        <tissue evidence="2">Salivary glands</tissue>
    </source>
</reference>
<feature type="non-terminal residue" evidence="2">
    <location>
        <position position="661"/>
    </location>
</feature>
<dbReference type="Proteomes" id="UP001321473">
    <property type="component" value="Unassembled WGS sequence"/>
</dbReference>
<dbReference type="GO" id="GO:0000723">
    <property type="term" value="P:telomere maintenance"/>
    <property type="evidence" value="ECO:0007669"/>
    <property type="project" value="TreeGrafter"/>
</dbReference>
<evidence type="ECO:0000313" key="2">
    <source>
        <dbReference type="EMBL" id="KAK8772194.1"/>
    </source>
</evidence>
<organism evidence="2 3">
    <name type="scientific">Amblyomma americanum</name>
    <name type="common">Lone star tick</name>
    <dbReference type="NCBI Taxonomy" id="6943"/>
    <lineage>
        <taxon>Eukaryota</taxon>
        <taxon>Metazoa</taxon>
        <taxon>Ecdysozoa</taxon>
        <taxon>Arthropoda</taxon>
        <taxon>Chelicerata</taxon>
        <taxon>Arachnida</taxon>
        <taxon>Acari</taxon>
        <taxon>Parasitiformes</taxon>
        <taxon>Ixodida</taxon>
        <taxon>Ixodoidea</taxon>
        <taxon>Ixodidae</taxon>
        <taxon>Amblyomminae</taxon>
        <taxon>Amblyomma</taxon>
    </lineage>
</organism>
<name>A0AAQ4EBZ6_AMBAM</name>
<evidence type="ECO:0000256" key="1">
    <source>
        <dbReference type="SAM" id="MobiDB-lite"/>
    </source>
</evidence>